<dbReference type="AlphaFoldDB" id="A0A8J2RQZ2"/>
<dbReference type="OrthoDB" id="6330377at2759"/>
<name>A0A8J2RQZ2_9CRUS</name>
<keyword evidence="2" id="KW-1185">Reference proteome</keyword>
<reference evidence="1" key="1">
    <citation type="submission" date="2021-11" db="EMBL/GenBank/DDBJ databases">
        <authorList>
            <person name="Schell T."/>
        </authorList>
    </citation>
    <scope>NUCLEOTIDE SEQUENCE</scope>
    <source>
        <strain evidence="1">M5</strain>
    </source>
</reference>
<sequence length="98" mass="10488">MIIVLVVASSYADLPPIGDANCKEESCNSVNCESGIDCSFGKLMGDPKSICGCCKLCLNYIGENERCSPNMNNQECGPGLYCEASQNSNSDFKCVKSQ</sequence>
<gene>
    <name evidence="1" type="ORF">DGAL_LOCUS3596</name>
</gene>
<proteinExistence type="predicted"/>
<comment type="caution">
    <text evidence="1">The sequence shown here is derived from an EMBL/GenBank/DDBJ whole genome shotgun (WGS) entry which is preliminary data.</text>
</comment>
<dbReference type="Proteomes" id="UP000789390">
    <property type="component" value="Unassembled WGS sequence"/>
</dbReference>
<protein>
    <recommendedName>
        <fullName evidence="3">IGFBP N-terminal domain-containing protein</fullName>
    </recommendedName>
</protein>
<evidence type="ECO:0000313" key="1">
    <source>
        <dbReference type="EMBL" id="CAH0101268.1"/>
    </source>
</evidence>
<dbReference type="EMBL" id="CAKKLH010000056">
    <property type="protein sequence ID" value="CAH0101268.1"/>
    <property type="molecule type" value="Genomic_DNA"/>
</dbReference>
<evidence type="ECO:0008006" key="3">
    <source>
        <dbReference type="Google" id="ProtNLM"/>
    </source>
</evidence>
<accession>A0A8J2RQZ2</accession>
<organism evidence="1 2">
    <name type="scientific">Daphnia galeata</name>
    <dbReference type="NCBI Taxonomy" id="27404"/>
    <lineage>
        <taxon>Eukaryota</taxon>
        <taxon>Metazoa</taxon>
        <taxon>Ecdysozoa</taxon>
        <taxon>Arthropoda</taxon>
        <taxon>Crustacea</taxon>
        <taxon>Branchiopoda</taxon>
        <taxon>Diplostraca</taxon>
        <taxon>Cladocera</taxon>
        <taxon>Anomopoda</taxon>
        <taxon>Daphniidae</taxon>
        <taxon>Daphnia</taxon>
    </lineage>
</organism>
<evidence type="ECO:0000313" key="2">
    <source>
        <dbReference type="Proteomes" id="UP000789390"/>
    </source>
</evidence>